<organism evidence="3 4">
    <name type="scientific">Hevea brasiliensis</name>
    <name type="common">Para rubber tree</name>
    <name type="synonym">Siphonia brasiliensis</name>
    <dbReference type="NCBI Taxonomy" id="3981"/>
    <lineage>
        <taxon>Eukaryota</taxon>
        <taxon>Viridiplantae</taxon>
        <taxon>Streptophyta</taxon>
        <taxon>Embryophyta</taxon>
        <taxon>Tracheophyta</taxon>
        <taxon>Spermatophyta</taxon>
        <taxon>Magnoliopsida</taxon>
        <taxon>eudicotyledons</taxon>
        <taxon>Gunneridae</taxon>
        <taxon>Pentapetalae</taxon>
        <taxon>rosids</taxon>
        <taxon>fabids</taxon>
        <taxon>Malpighiales</taxon>
        <taxon>Euphorbiaceae</taxon>
        <taxon>Crotonoideae</taxon>
        <taxon>Micrandreae</taxon>
        <taxon>Hevea</taxon>
    </lineage>
</organism>
<dbReference type="EMBL" id="JAAGAX010000013">
    <property type="protein sequence ID" value="KAF2294793.1"/>
    <property type="molecule type" value="Genomic_DNA"/>
</dbReference>
<dbReference type="InterPro" id="IPR002100">
    <property type="entry name" value="TF_MADSbox"/>
</dbReference>
<dbReference type="Proteomes" id="UP000467840">
    <property type="component" value="Chromosome 7"/>
</dbReference>
<dbReference type="GO" id="GO:0046983">
    <property type="term" value="F:protein dimerization activity"/>
    <property type="evidence" value="ECO:0007669"/>
    <property type="project" value="InterPro"/>
</dbReference>
<evidence type="ECO:0000256" key="1">
    <source>
        <dbReference type="SAM" id="Phobius"/>
    </source>
</evidence>
<dbReference type="PROSITE" id="PS50066">
    <property type="entry name" value="MADS_BOX_2"/>
    <property type="match status" value="1"/>
</dbReference>
<reference evidence="3 4" key="1">
    <citation type="journal article" date="2020" name="Mol. Plant">
        <title>The Chromosome-Based Rubber Tree Genome Provides New Insights into Spurge Genome Evolution and Rubber Biosynthesis.</title>
        <authorList>
            <person name="Liu J."/>
            <person name="Shi C."/>
            <person name="Shi C.C."/>
            <person name="Li W."/>
            <person name="Zhang Q.J."/>
            <person name="Zhang Y."/>
            <person name="Li K."/>
            <person name="Lu H.F."/>
            <person name="Shi C."/>
            <person name="Zhu S.T."/>
            <person name="Xiao Z.Y."/>
            <person name="Nan H."/>
            <person name="Yue Y."/>
            <person name="Zhu X.G."/>
            <person name="Wu Y."/>
            <person name="Hong X.N."/>
            <person name="Fan G.Y."/>
            <person name="Tong Y."/>
            <person name="Zhang D."/>
            <person name="Mao C.L."/>
            <person name="Liu Y.L."/>
            <person name="Hao S.J."/>
            <person name="Liu W.Q."/>
            <person name="Lv M.Q."/>
            <person name="Zhang H.B."/>
            <person name="Liu Y."/>
            <person name="Hu-Tang G.R."/>
            <person name="Wang J.P."/>
            <person name="Wang J.H."/>
            <person name="Sun Y.H."/>
            <person name="Ni S.B."/>
            <person name="Chen W.B."/>
            <person name="Zhang X.C."/>
            <person name="Jiao Y.N."/>
            <person name="Eichler E.E."/>
            <person name="Li G.H."/>
            <person name="Liu X."/>
            <person name="Gao L.Z."/>
        </authorList>
    </citation>
    <scope>NUCLEOTIDE SEQUENCE [LARGE SCALE GENOMIC DNA]</scope>
    <source>
        <strain evidence="4">cv. GT1</strain>
        <tissue evidence="3">Leaf</tissue>
    </source>
</reference>
<evidence type="ECO:0000259" key="2">
    <source>
        <dbReference type="PROSITE" id="PS50066"/>
    </source>
</evidence>
<accession>A0A6A6L3Z5</accession>
<protein>
    <recommendedName>
        <fullName evidence="2">MADS-box domain-containing protein</fullName>
    </recommendedName>
</protein>
<dbReference type="AlphaFoldDB" id="A0A6A6L3Z5"/>
<sequence length="89" mass="9731">MGCSRRLKELSVLCDAEVAGIVFFITIFPLPLFSGNGVIIKTNPQSVAEVDTLKDDVRLTTMVGMLEDDKSTTTWPELQGAVSPRMSNK</sequence>
<gene>
    <name evidence="3" type="ORF">GH714_018569</name>
</gene>
<comment type="caution">
    <text evidence="3">The sequence shown here is derived from an EMBL/GenBank/DDBJ whole genome shotgun (WGS) entry which is preliminary data.</text>
</comment>
<dbReference type="GO" id="GO:0003677">
    <property type="term" value="F:DNA binding"/>
    <property type="evidence" value="ECO:0007669"/>
    <property type="project" value="InterPro"/>
</dbReference>
<keyword evidence="1" id="KW-0472">Membrane</keyword>
<evidence type="ECO:0000313" key="3">
    <source>
        <dbReference type="EMBL" id="KAF2294793.1"/>
    </source>
</evidence>
<keyword evidence="1" id="KW-1133">Transmembrane helix</keyword>
<feature type="domain" description="MADS-box" evidence="2">
    <location>
        <begin position="1"/>
        <end position="23"/>
    </location>
</feature>
<feature type="transmembrane region" description="Helical" evidence="1">
    <location>
        <begin position="12"/>
        <end position="33"/>
    </location>
</feature>
<proteinExistence type="predicted"/>
<keyword evidence="4" id="KW-1185">Reference proteome</keyword>
<keyword evidence="1" id="KW-0812">Transmembrane</keyword>
<name>A0A6A6L3Z5_HEVBR</name>
<evidence type="ECO:0000313" key="4">
    <source>
        <dbReference type="Proteomes" id="UP000467840"/>
    </source>
</evidence>